<name>A0AAU9LY49_9ASTR</name>
<reference evidence="1 2" key="1">
    <citation type="submission" date="2022-01" db="EMBL/GenBank/DDBJ databases">
        <authorList>
            <person name="Xiong W."/>
            <person name="Schranz E."/>
        </authorList>
    </citation>
    <scope>NUCLEOTIDE SEQUENCE [LARGE SCALE GENOMIC DNA]</scope>
</reference>
<dbReference type="AlphaFoldDB" id="A0AAU9LY49"/>
<evidence type="ECO:0000313" key="1">
    <source>
        <dbReference type="EMBL" id="CAH1414600.1"/>
    </source>
</evidence>
<proteinExistence type="predicted"/>
<keyword evidence="2" id="KW-1185">Reference proteome</keyword>
<dbReference type="InterPro" id="IPR046960">
    <property type="entry name" value="PPR_At4g14850-like_plant"/>
</dbReference>
<dbReference type="EMBL" id="CAKMRJ010000001">
    <property type="protein sequence ID" value="CAH1414600.1"/>
    <property type="molecule type" value="Genomic_DNA"/>
</dbReference>
<dbReference type="Gene3D" id="1.25.40.10">
    <property type="entry name" value="Tetratricopeptide repeat domain"/>
    <property type="match status" value="1"/>
</dbReference>
<comment type="caution">
    <text evidence="1">The sequence shown here is derived from an EMBL/GenBank/DDBJ whole genome shotgun (WGS) entry which is preliminary data.</text>
</comment>
<dbReference type="Proteomes" id="UP001157418">
    <property type="component" value="Unassembled WGS sequence"/>
</dbReference>
<gene>
    <name evidence="1" type="ORF">LVIROSA_LOCUS2510</name>
</gene>
<dbReference type="GO" id="GO:0009451">
    <property type="term" value="P:RNA modification"/>
    <property type="evidence" value="ECO:0007669"/>
    <property type="project" value="InterPro"/>
</dbReference>
<accession>A0AAU9LY49</accession>
<dbReference type="GO" id="GO:0003723">
    <property type="term" value="F:RNA binding"/>
    <property type="evidence" value="ECO:0007669"/>
    <property type="project" value="InterPro"/>
</dbReference>
<protein>
    <recommendedName>
        <fullName evidence="3">Pentatricopeptide repeat-containing protein</fullName>
    </recommendedName>
</protein>
<evidence type="ECO:0008006" key="3">
    <source>
        <dbReference type="Google" id="ProtNLM"/>
    </source>
</evidence>
<dbReference type="InterPro" id="IPR011990">
    <property type="entry name" value="TPR-like_helical_dom_sf"/>
</dbReference>
<dbReference type="PANTHER" id="PTHR47926">
    <property type="entry name" value="PENTATRICOPEPTIDE REPEAT-CONTAINING PROTEIN"/>
    <property type="match status" value="1"/>
</dbReference>
<organism evidence="1 2">
    <name type="scientific">Lactuca virosa</name>
    <dbReference type="NCBI Taxonomy" id="75947"/>
    <lineage>
        <taxon>Eukaryota</taxon>
        <taxon>Viridiplantae</taxon>
        <taxon>Streptophyta</taxon>
        <taxon>Embryophyta</taxon>
        <taxon>Tracheophyta</taxon>
        <taxon>Spermatophyta</taxon>
        <taxon>Magnoliopsida</taxon>
        <taxon>eudicotyledons</taxon>
        <taxon>Gunneridae</taxon>
        <taxon>Pentapetalae</taxon>
        <taxon>asterids</taxon>
        <taxon>campanulids</taxon>
        <taxon>Asterales</taxon>
        <taxon>Asteraceae</taxon>
        <taxon>Cichorioideae</taxon>
        <taxon>Cichorieae</taxon>
        <taxon>Lactucinae</taxon>
        <taxon>Lactuca</taxon>
    </lineage>
</organism>
<evidence type="ECO:0000313" key="2">
    <source>
        <dbReference type="Proteomes" id="UP001157418"/>
    </source>
</evidence>
<sequence length="168" mass="19387">MICGYCLHGFGKESLAFVGVLKACGELRLVKEGFYYFYELMNQKGLEPGLEHYRCMFNILIKVGRLETAFRFVVSTPLKWDGKTWSSFLRACKVRRKPMLYHDAVYAIPDEVSDISEWFGATDIREAIELKNDRLVEPGVSWVAIKDLTHILLTRLSREIQSLMSIIK</sequence>